<dbReference type="Gene3D" id="3.90.650.10">
    <property type="entry name" value="PurM-like C-terminal domain"/>
    <property type="match status" value="1"/>
</dbReference>
<evidence type="ECO:0000256" key="2">
    <source>
        <dbReference type="ARBA" id="ARBA00004686"/>
    </source>
</evidence>
<evidence type="ECO:0000256" key="5">
    <source>
        <dbReference type="ARBA" id="ARBA00020367"/>
    </source>
</evidence>
<evidence type="ECO:0000256" key="6">
    <source>
        <dbReference type="ARBA" id="ARBA00022490"/>
    </source>
</evidence>
<evidence type="ECO:0000313" key="18">
    <source>
        <dbReference type="EMBL" id="QDT31463.1"/>
    </source>
</evidence>
<dbReference type="UniPathway" id="UPA00074">
    <property type="reaction ID" value="UER00129"/>
</dbReference>
<dbReference type="InterPro" id="IPR010918">
    <property type="entry name" value="PurM-like_C_dom"/>
</dbReference>
<dbReference type="KEGG" id="tpol:Mal48_06960"/>
<evidence type="ECO:0000313" key="19">
    <source>
        <dbReference type="Proteomes" id="UP000315724"/>
    </source>
</evidence>
<dbReference type="InterPro" id="IPR036921">
    <property type="entry name" value="PurM-like_N_sf"/>
</dbReference>
<dbReference type="HAMAP" id="MF_00741">
    <property type="entry name" value="AIRS"/>
    <property type="match status" value="1"/>
</dbReference>
<dbReference type="Proteomes" id="UP000315724">
    <property type="component" value="Chromosome"/>
</dbReference>
<evidence type="ECO:0000256" key="1">
    <source>
        <dbReference type="ARBA" id="ARBA00004496"/>
    </source>
</evidence>
<proteinExistence type="inferred from homology"/>
<comment type="pathway">
    <text evidence="2 15">Purine metabolism; IMP biosynthesis via de novo pathway; 5-amino-1-(5-phospho-D-ribosyl)imidazole from N(2)-formyl-N(1)-(5-phospho-D-ribosyl)glycinamide: step 2/2.</text>
</comment>
<evidence type="ECO:0000256" key="11">
    <source>
        <dbReference type="ARBA" id="ARBA00031908"/>
    </source>
</evidence>
<evidence type="ECO:0000256" key="15">
    <source>
        <dbReference type="HAMAP-Rule" id="MF_00741"/>
    </source>
</evidence>
<reference evidence="18 19" key="1">
    <citation type="submission" date="2019-02" db="EMBL/GenBank/DDBJ databases">
        <title>Deep-cultivation of Planctomycetes and their phenomic and genomic characterization uncovers novel biology.</title>
        <authorList>
            <person name="Wiegand S."/>
            <person name="Jogler M."/>
            <person name="Boedeker C."/>
            <person name="Pinto D."/>
            <person name="Vollmers J."/>
            <person name="Rivas-Marin E."/>
            <person name="Kohn T."/>
            <person name="Peeters S.H."/>
            <person name="Heuer A."/>
            <person name="Rast P."/>
            <person name="Oberbeckmann S."/>
            <person name="Bunk B."/>
            <person name="Jeske O."/>
            <person name="Meyerdierks A."/>
            <person name="Storesund J.E."/>
            <person name="Kallscheuer N."/>
            <person name="Luecker S."/>
            <person name="Lage O.M."/>
            <person name="Pohl T."/>
            <person name="Merkel B.J."/>
            <person name="Hornburger P."/>
            <person name="Mueller R.-W."/>
            <person name="Bruemmer F."/>
            <person name="Labrenz M."/>
            <person name="Spormann A.M."/>
            <person name="Op den Camp H."/>
            <person name="Overmann J."/>
            <person name="Amann R."/>
            <person name="Jetten M.S.M."/>
            <person name="Mascher T."/>
            <person name="Medema M.H."/>
            <person name="Devos D.P."/>
            <person name="Kaster A.-K."/>
            <person name="Ovreas L."/>
            <person name="Rohde M."/>
            <person name="Galperin M.Y."/>
            <person name="Jogler C."/>
        </authorList>
    </citation>
    <scope>NUCLEOTIDE SEQUENCE [LARGE SCALE GENOMIC DNA]</scope>
    <source>
        <strain evidence="18 19">Mal48</strain>
    </source>
</reference>
<evidence type="ECO:0000256" key="4">
    <source>
        <dbReference type="ARBA" id="ARBA00013047"/>
    </source>
</evidence>
<dbReference type="InterPro" id="IPR004733">
    <property type="entry name" value="PurM_cligase"/>
</dbReference>
<evidence type="ECO:0000256" key="14">
    <source>
        <dbReference type="ARBA" id="ARBA00049057"/>
    </source>
</evidence>
<dbReference type="FunFam" id="3.90.650.10:FF:000011">
    <property type="entry name" value="Phosphoribosylformylglycinamidine cyclo-ligase"/>
    <property type="match status" value="1"/>
</dbReference>
<keyword evidence="9 15" id="KW-0658">Purine biosynthesis</keyword>
<dbReference type="Gene3D" id="3.30.1330.10">
    <property type="entry name" value="PurM-like, N-terminal domain"/>
    <property type="match status" value="1"/>
</dbReference>
<dbReference type="EMBL" id="CP036267">
    <property type="protein sequence ID" value="QDT31463.1"/>
    <property type="molecule type" value="Genomic_DNA"/>
</dbReference>
<dbReference type="Pfam" id="PF02769">
    <property type="entry name" value="AIRS_C"/>
    <property type="match status" value="1"/>
</dbReference>
<feature type="domain" description="PurM-like N-terminal" evidence="16">
    <location>
        <begin position="58"/>
        <end position="163"/>
    </location>
</feature>
<dbReference type="PANTHER" id="PTHR10520:SF12">
    <property type="entry name" value="TRIFUNCTIONAL PURINE BIOSYNTHETIC PROTEIN ADENOSINE-3"/>
    <property type="match status" value="1"/>
</dbReference>
<evidence type="ECO:0000256" key="3">
    <source>
        <dbReference type="ARBA" id="ARBA00010280"/>
    </source>
</evidence>
<evidence type="ECO:0000256" key="10">
    <source>
        <dbReference type="ARBA" id="ARBA00022840"/>
    </source>
</evidence>
<evidence type="ECO:0000259" key="16">
    <source>
        <dbReference type="Pfam" id="PF00586"/>
    </source>
</evidence>
<dbReference type="GO" id="GO:0006189">
    <property type="term" value="P:'de novo' IMP biosynthetic process"/>
    <property type="evidence" value="ECO:0007669"/>
    <property type="project" value="UniProtKB-UniRule"/>
</dbReference>
<dbReference type="InterPro" id="IPR036676">
    <property type="entry name" value="PurM-like_C_sf"/>
</dbReference>
<dbReference type="OrthoDB" id="9802507at2"/>
<keyword evidence="10 15" id="KW-0067">ATP-binding</keyword>
<feature type="domain" description="PurM-like C-terminal" evidence="17">
    <location>
        <begin position="176"/>
        <end position="347"/>
    </location>
</feature>
<keyword evidence="6 15" id="KW-0963">Cytoplasm</keyword>
<keyword evidence="7 15" id="KW-0436">Ligase</keyword>
<comment type="subcellular location">
    <subcellularLocation>
        <location evidence="1 15">Cytoplasm</location>
    </subcellularLocation>
</comment>
<gene>
    <name evidence="15 18" type="primary">purM</name>
    <name evidence="18" type="ORF">Mal48_06960</name>
</gene>
<dbReference type="FunFam" id="3.30.1330.10:FF:000001">
    <property type="entry name" value="Phosphoribosylformylglycinamidine cyclo-ligase"/>
    <property type="match status" value="1"/>
</dbReference>
<dbReference type="PANTHER" id="PTHR10520">
    <property type="entry name" value="TRIFUNCTIONAL PURINE BIOSYNTHETIC PROTEIN ADENOSINE-3-RELATED"/>
    <property type="match status" value="1"/>
</dbReference>
<protein>
    <recommendedName>
        <fullName evidence="5 15">Phosphoribosylformylglycinamidine cyclo-ligase</fullName>
        <ecNumber evidence="4 15">6.3.3.1</ecNumber>
    </recommendedName>
    <alternativeName>
        <fullName evidence="12 15">AIR synthase</fullName>
    </alternativeName>
    <alternativeName>
        <fullName evidence="13 15">AIRS</fullName>
    </alternativeName>
    <alternativeName>
        <fullName evidence="11 15">Phosphoribosyl-aminoimidazole synthetase</fullName>
    </alternativeName>
</protein>
<dbReference type="GO" id="GO:0004641">
    <property type="term" value="F:phosphoribosylformylglycinamidine cyclo-ligase activity"/>
    <property type="evidence" value="ECO:0007669"/>
    <property type="project" value="UniProtKB-UniRule"/>
</dbReference>
<evidence type="ECO:0000256" key="13">
    <source>
        <dbReference type="ARBA" id="ARBA00033093"/>
    </source>
</evidence>
<accession>A0A517QIJ8</accession>
<comment type="similarity">
    <text evidence="3 15">Belongs to the AIR synthase family.</text>
</comment>
<dbReference type="CDD" id="cd02196">
    <property type="entry name" value="PurM"/>
    <property type="match status" value="1"/>
</dbReference>
<evidence type="ECO:0000256" key="7">
    <source>
        <dbReference type="ARBA" id="ARBA00022598"/>
    </source>
</evidence>
<dbReference type="EC" id="6.3.3.1" evidence="4 15"/>
<evidence type="ECO:0000256" key="12">
    <source>
        <dbReference type="ARBA" id="ARBA00032931"/>
    </source>
</evidence>
<dbReference type="GO" id="GO:0005524">
    <property type="term" value="F:ATP binding"/>
    <property type="evidence" value="ECO:0007669"/>
    <property type="project" value="UniProtKB-KW"/>
</dbReference>
<dbReference type="SUPFAM" id="SSF55326">
    <property type="entry name" value="PurM N-terminal domain-like"/>
    <property type="match status" value="1"/>
</dbReference>
<dbReference type="Pfam" id="PF00586">
    <property type="entry name" value="AIRS"/>
    <property type="match status" value="1"/>
</dbReference>
<evidence type="ECO:0000259" key="17">
    <source>
        <dbReference type="Pfam" id="PF02769"/>
    </source>
</evidence>
<keyword evidence="19" id="KW-1185">Reference proteome</keyword>
<dbReference type="GO" id="GO:0004637">
    <property type="term" value="F:phosphoribosylamine-glycine ligase activity"/>
    <property type="evidence" value="ECO:0007669"/>
    <property type="project" value="TreeGrafter"/>
</dbReference>
<dbReference type="RefSeq" id="WP_145196038.1">
    <property type="nucleotide sequence ID" value="NZ_CP036267.1"/>
</dbReference>
<dbReference type="InterPro" id="IPR016188">
    <property type="entry name" value="PurM-like_N"/>
</dbReference>
<evidence type="ECO:0000256" key="9">
    <source>
        <dbReference type="ARBA" id="ARBA00022755"/>
    </source>
</evidence>
<dbReference type="GO" id="GO:0046084">
    <property type="term" value="P:adenine biosynthetic process"/>
    <property type="evidence" value="ECO:0007669"/>
    <property type="project" value="TreeGrafter"/>
</dbReference>
<dbReference type="AlphaFoldDB" id="A0A517QIJ8"/>
<dbReference type="SUPFAM" id="SSF56042">
    <property type="entry name" value="PurM C-terminal domain-like"/>
    <property type="match status" value="1"/>
</dbReference>
<dbReference type="GO" id="GO:0005829">
    <property type="term" value="C:cytosol"/>
    <property type="evidence" value="ECO:0007669"/>
    <property type="project" value="TreeGrafter"/>
</dbReference>
<comment type="catalytic activity">
    <reaction evidence="14 15">
        <text>2-formamido-N(1)-(5-O-phospho-beta-D-ribosyl)acetamidine + ATP = 5-amino-1-(5-phospho-beta-D-ribosyl)imidazole + ADP + phosphate + H(+)</text>
        <dbReference type="Rhea" id="RHEA:23032"/>
        <dbReference type="ChEBI" id="CHEBI:15378"/>
        <dbReference type="ChEBI" id="CHEBI:30616"/>
        <dbReference type="ChEBI" id="CHEBI:43474"/>
        <dbReference type="ChEBI" id="CHEBI:137981"/>
        <dbReference type="ChEBI" id="CHEBI:147287"/>
        <dbReference type="ChEBI" id="CHEBI:456216"/>
        <dbReference type="EC" id="6.3.3.1"/>
    </reaction>
</comment>
<keyword evidence="8 15" id="KW-0547">Nucleotide-binding</keyword>
<evidence type="ECO:0000256" key="8">
    <source>
        <dbReference type="ARBA" id="ARBA00022741"/>
    </source>
</evidence>
<name>A0A517QIJ8_9PLAN</name>
<sequence length="349" mass="36872">MAISYKDSGVDLDSYAEAMARIPALLKRTQSSRVMPLAGGFAGLFRLLGEGRSYKDPVLVSGSDGVGTKVKVAIRARRFDTVGIDLVAMCVNDCLCIGAEPLFFLDYLALPKDDPDLVANLVKGVSDGCVDAGAALLGGETAIMPDLYSPGDLDMAGFCVGVVEKEDLIDGTKIESGDVILGVASDGLHSNGFSLVRKAVFEVANLEIDSHVDELGMSVSEALLTPTKIYAKLVAALLGDEAIKPNVTGIAHITGGGLAENTGRIVPEGLQASIRRCAWETPAIFNWIQGLGEIEREEMFRVFNMGIGLAIVVRSEAASAVKKRIEETGSQCWEIGSITSGKEPGVYAD</sequence>
<organism evidence="18 19">
    <name type="scientific">Thalassoglobus polymorphus</name>
    <dbReference type="NCBI Taxonomy" id="2527994"/>
    <lineage>
        <taxon>Bacteria</taxon>
        <taxon>Pseudomonadati</taxon>
        <taxon>Planctomycetota</taxon>
        <taxon>Planctomycetia</taxon>
        <taxon>Planctomycetales</taxon>
        <taxon>Planctomycetaceae</taxon>
        <taxon>Thalassoglobus</taxon>
    </lineage>
</organism>
<dbReference type="NCBIfam" id="TIGR00878">
    <property type="entry name" value="purM"/>
    <property type="match status" value="1"/>
</dbReference>